<keyword evidence="9 13" id="KW-1133">Transmembrane helix</keyword>
<feature type="transmembrane region" description="Helical" evidence="13">
    <location>
        <begin position="39"/>
        <end position="56"/>
    </location>
</feature>
<dbReference type="SUPFAM" id="SSF55874">
    <property type="entry name" value="ATPase domain of HSP90 chaperone/DNA topoisomerase II/histidine kinase"/>
    <property type="match status" value="1"/>
</dbReference>
<evidence type="ECO:0000256" key="6">
    <source>
        <dbReference type="ARBA" id="ARBA00022679"/>
    </source>
</evidence>
<dbReference type="PRINTS" id="PR00344">
    <property type="entry name" value="BCTRLSENSOR"/>
</dbReference>
<dbReference type="InterPro" id="IPR036097">
    <property type="entry name" value="HisK_dim/P_sf"/>
</dbReference>
<accession>A0ABV7Z3B4</accession>
<dbReference type="Gene3D" id="1.20.1730.10">
    <property type="entry name" value="Sodium/glucose cotransporter"/>
    <property type="match status" value="1"/>
</dbReference>
<dbReference type="CDD" id="cd00082">
    <property type="entry name" value="HisKA"/>
    <property type="match status" value="1"/>
</dbReference>
<dbReference type="SMART" id="SM00388">
    <property type="entry name" value="HisKA"/>
    <property type="match status" value="1"/>
</dbReference>
<evidence type="ECO:0000259" key="14">
    <source>
        <dbReference type="PROSITE" id="PS50109"/>
    </source>
</evidence>
<dbReference type="EC" id="2.7.13.3" evidence="4"/>
<feature type="transmembrane region" description="Helical" evidence="13">
    <location>
        <begin position="242"/>
        <end position="259"/>
    </location>
</feature>
<comment type="catalytic activity">
    <reaction evidence="1">
        <text>ATP + protein L-histidine = ADP + protein N-phospho-L-histidine.</text>
        <dbReference type="EC" id="2.7.13.3"/>
    </reaction>
</comment>
<evidence type="ECO:0000256" key="9">
    <source>
        <dbReference type="ARBA" id="ARBA00022989"/>
    </source>
</evidence>
<dbReference type="InterPro" id="IPR038377">
    <property type="entry name" value="Na/Glc_symporter_sf"/>
</dbReference>
<keyword evidence="12" id="KW-0175">Coiled coil</keyword>
<feature type="transmembrane region" description="Helical" evidence="13">
    <location>
        <begin position="158"/>
        <end position="175"/>
    </location>
</feature>
<dbReference type="CDD" id="cd10322">
    <property type="entry name" value="SLC5sbd"/>
    <property type="match status" value="1"/>
</dbReference>
<dbReference type="InterPro" id="IPR036890">
    <property type="entry name" value="HATPase_C_sf"/>
</dbReference>
<keyword evidence="6" id="KW-0808">Transferase</keyword>
<keyword evidence="7 13" id="KW-0812">Transmembrane</keyword>
<feature type="transmembrane region" description="Helical" evidence="13">
    <location>
        <begin position="379"/>
        <end position="402"/>
    </location>
</feature>
<dbReference type="Gene3D" id="1.10.287.130">
    <property type="match status" value="1"/>
</dbReference>
<dbReference type="InterPro" id="IPR005467">
    <property type="entry name" value="His_kinase_dom"/>
</dbReference>
<evidence type="ECO:0000256" key="1">
    <source>
        <dbReference type="ARBA" id="ARBA00000085"/>
    </source>
</evidence>
<dbReference type="EMBL" id="JBHRYQ010000001">
    <property type="protein sequence ID" value="MFC3812918.1"/>
    <property type="molecule type" value="Genomic_DNA"/>
</dbReference>
<gene>
    <name evidence="15" type="ORF">ACFOOI_19805</name>
</gene>
<evidence type="ECO:0000313" key="15">
    <source>
        <dbReference type="EMBL" id="MFC3812918.1"/>
    </source>
</evidence>
<feature type="transmembrane region" description="Helical" evidence="13">
    <location>
        <begin position="408"/>
        <end position="435"/>
    </location>
</feature>
<feature type="transmembrane region" description="Helical" evidence="13">
    <location>
        <begin position="320"/>
        <end position="347"/>
    </location>
</feature>
<dbReference type="InterPro" id="IPR003594">
    <property type="entry name" value="HATPase_dom"/>
</dbReference>
<reference evidence="16" key="1">
    <citation type="journal article" date="2019" name="Int. J. Syst. Evol. Microbiol.">
        <title>The Global Catalogue of Microorganisms (GCM) 10K type strain sequencing project: providing services to taxonomists for standard genome sequencing and annotation.</title>
        <authorList>
            <consortium name="The Broad Institute Genomics Platform"/>
            <consortium name="The Broad Institute Genome Sequencing Center for Infectious Disease"/>
            <person name="Wu L."/>
            <person name="Ma J."/>
        </authorList>
    </citation>
    <scope>NUCLEOTIDE SEQUENCE [LARGE SCALE GENOMIC DNA]</scope>
    <source>
        <strain evidence="16">CECT 7956</strain>
    </source>
</reference>
<keyword evidence="16" id="KW-1185">Reference proteome</keyword>
<name>A0ABV7Z3B4_9BACT</name>
<evidence type="ECO:0000256" key="7">
    <source>
        <dbReference type="ARBA" id="ARBA00022692"/>
    </source>
</evidence>
<dbReference type="InterPro" id="IPR050736">
    <property type="entry name" value="Sensor_HK_Regulatory"/>
</dbReference>
<keyword evidence="10" id="KW-0902">Two-component regulatory system</keyword>
<evidence type="ECO:0000256" key="5">
    <source>
        <dbReference type="ARBA" id="ARBA00022553"/>
    </source>
</evidence>
<dbReference type="InterPro" id="IPR004358">
    <property type="entry name" value="Sig_transdc_His_kin-like_C"/>
</dbReference>
<dbReference type="PANTHER" id="PTHR43711">
    <property type="entry name" value="TWO-COMPONENT HISTIDINE KINASE"/>
    <property type="match status" value="1"/>
</dbReference>
<dbReference type="PROSITE" id="PS50283">
    <property type="entry name" value="NA_SOLUT_SYMP_3"/>
    <property type="match status" value="1"/>
</dbReference>
<dbReference type="Proteomes" id="UP001595616">
    <property type="component" value="Unassembled WGS sequence"/>
</dbReference>
<keyword evidence="15" id="KW-0067">ATP-binding</keyword>
<dbReference type="Pfam" id="PF00512">
    <property type="entry name" value="HisKA"/>
    <property type="match status" value="1"/>
</dbReference>
<dbReference type="RefSeq" id="WP_379839824.1">
    <property type="nucleotide sequence ID" value="NZ_JBHRYQ010000001.1"/>
</dbReference>
<feature type="domain" description="Histidine kinase" evidence="14">
    <location>
        <begin position="677"/>
        <end position="894"/>
    </location>
</feature>
<dbReference type="PROSITE" id="PS50109">
    <property type="entry name" value="HIS_KIN"/>
    <property type="match status" value="1"/>
</dbReference>
<evidence type="ECO:0000313" key="16">
    <source>
        <dbReference type="Proteomes" id="UP001595616"/>
    </source>
</evidence>
<feature type="coiled-coil region" evidence="12">
    <location>
        <begin position="633"/>
        <end position="670"/>
    </location>
</feature>
<evidence type="ECO:0000256" key="12">
    <source>
        <dbReference type="SAM" id="Coils"/>
    </source>
</evidence>
<dbReference type="Pfam" id="PF02518">
    <property type="entry name" value="HATPase_c"/>
    <property type="match status" value="1"/>
</dbReference>
<keyword evidence="5" id="KW-0597">Phosphoprotein</keyword>
<feature type="transmembrane region" description="Helical" evidence="13">
    <location>
        <begin position="280"/>
        <end position="300"/>
    </location>
</feature>
<feature type="transmembrane region" description="Helical" evidence="13">
    <location>
        <begin position="68"/>
        <end position="86"/>
    </location>
</feature>
<keyword evidence="8" id="KW-0418">Kinase</keyword>
<evidence type="ECO:0000256" key="11">
    <source>
        <dbReference type="ARBA" id="ARBA00023136"/>
    </source>
</evidence>
<comment type="subcellular location">
    <subcellularLocation>
        <location evidence="2">Membrane</location>
        <topology evidence="2">Multi-pass membrane protein</topology>
    </subcellularLocation>
</comment>
<dbReference type="SUPFAM" id="SSF47384">
    <property type="entry name" value="Homodimeric domain of signal transducing histidine kinase"/>
    <property type="match status" value="1"/>
</dbReference>
<evidence type="ECO:0000256" key="13">
    <source>
        <dbReference type="SAM" id="Phobius"/>
    </source>
</evidence>
<comment type="caution">
    <text evidence="15">The sequence shown here is derived from an EMBL/GenBank/DDBJ whole genome shotgun (WGS) entry which is preliminary data.</text>
</comment>
<evidence type="ECO:0000256" key="4">
    <source>
        <dbReference type="ARBA" id="ARBA00012438"/>
    </source>
</evidence>
<keyword evidence="15" id="KW-0547">Nucleotide-binding</keyword>
<keyword evidence="11 13" id="KW-0472">Membrane</keyword>
<proteinExistence type="inferred from homology"/>
<dbReference type="PANTHER" id="PTHR43711:SF26">
    <property type="entry name" value="SENSOR HISTIDINE KINASE RCSC"/>
    <property type="match status" value="1"/>
</dbReference>
<comment type="similarity">
    <text evidence="3">Belongs to the sodium:solute symporter (SSF) (TC 2.A.21) family.</text>
</comment>
<dbReference type="InterPro" id="IPR001734">
    <property type="entry name" value="Na/solute_symporter"/>
</dbReference>
<dbReference type="SMART" id="SM00387">
    <property type="entry name" value="HATPase_c"/>
    <property type="match status" value="1"/>
</dbReference>
<dbReference type="Gene3D" id="3.30.565.10">
    <property type="entry name" value="Histidine kinase-like ATPase, C-terminal domain"/>
    <property type="match status" value="1"/>
</dbReference>
<evidence type="ECO:0000256" key="3">
    <source>
        <dbReference type="ARBA" id="ARBA00006434"/>
    </source>
</evidence>
<evidence type="ECO:0000256" key="2">
    <source>
        <dbReference type="ARBA" id="ARBA00004141"/>
    </source>
</evidence>
<sequence length="894" mass="100487">MNGVVIGIVSLVYLGFLFYLAFVAESFKNKKKSLNNNPYVYALSLSVYCTAWTFYGSVGRVNQSGLEFLSVYIGPTLVMLLGWSVLRKIIRISHVYSITSVADFISARYGKYRSLGIWVTIISLLAGVPYIGLQIKAISSSFETLTGVAHGSYFYQEPAFYISLILILFTILFGTRKVQSNETHEGMIFAIAAESIFKLLAFLIVGVFVTFWINDGLNDVFEKHYFKEQIQEAFEFKNHPGYGNWFMHILVSALAFMFLPRQFQVAVVENQNEKNLKQAIWLLPLYLVLINLFVIPIALTGNSLFSSFTNISSDSYVIELPLAAGANIVALIAYIGGFSAATGMIIVETIAISTMLTNSLILPSLLENKKFKDTYTFKIINLAVWIRRISIVITILLGFVYFKTVSSYFSLVSIGLIAFVAIGQFAPIILAGIFWKGATKVGALYGLLSGFTIWLFSLIVPSLLQDQNGNFSIEIVRQFYAFFEVFRIQDFDEISNATFWSIFLNAIIFYTVSMCTNVTAEEAKQALLFVDVFKYSNKDGQSLLWKGKARNQHLIDLLVSFIGSSQAEIELSEFSEKNHINLKDGIADSKLVSYVENKISGIIGTSTARILVGSITKEEVVSIDEVLEVLKRSQKIIEDNEELKNKTNQLEKLSKELRIANEKLKESDVIKNEFLTTVTHEIRTPLTSIKALSEIMFDNEDLDFDQKKLFLNTVIDETDRLSRLVNQVLDLEKYESGKHLLIKKSIDIKELVETVFIRLEELAKEKSVKLSFMISDDVSRFKGDEDKLIQMLINLISNAIKFSKPENGQVELDISTSKRKLVFKVKDNGVGIPKETQHRIFEKFYQADNQAAGKEKGSGLGLSITKKIVEIHKGNISVNSTPNEGTTVTVVFPL</sequence>
<dbReference type="InterPro" id="IPR003661">
    <property type="entry name" value="HisK_dim/P_dom"/>
</dbReference>
<feature type="transmembrane region" description="Helical" evidence="13">
    <location>
        <begin position="115"/>
        <end position="138"/>
    </location>
</feature>
<evidence type="ECO:0000256" key="8">
    <source>
        <dbReference type="ARBA" id="ARBA00022777"/>
    </source>
</evidence>
<feature type="transmembrane region" description="Helical" evidence="13">
    <location>
        <begin position="187"/>
        <end position="213"/>
    </location>
</feature>
<evidence type="ECO:0000256" key="10">
    <source>
        <dbReference type="ARBA" id="ARBA00023012"/>
    </source>
</evidence>
<dbReference type="GO" id="GO:0005524">
    <property type="term" value="F:ATP binding"/>
    <property type="evidence" value="ECO:0007669"/>
    <property type="project" value="UniProtKB-KW"/>
</dbReference>
<feature type="transmembrane region" description="Helical" evidence="13">
    <location>
        <begin position="442"/>
        <end position="464"/>
    </location>
</feature>
<protein>
    <recommendedName>
        <fullName evidence="4">histidine kinase</fullName>
        <ecNumber evidence="4">2.7.13.3</ecNumber>
    </recommendedName>
</protein>
<organism evidence="15 16">
    <name type="scientific">Lacihabitans lacunae</name>
    <dbReference type="NCBI Taxonomy" id="1028214"/>
    <lineage>
        <taxon>Bacteria</taxon>
        <taxon>Pseudomonadati</taxon>
        <taxon>Bacteroidota</taxon>
        <taxon>Cytophagia</taxon>
        <taxon>Cytophagales</taxon>
        <taxon>Leadbetterellaceae</taxon>
        <taxon>Lacihabitans</taxon>
    </lineage>
</organism>
<feature type="transmembrane region" description="Helical" evidence="13">
    <location>
        <begin position="6"/>
        <end position="27"/>
    </location>
</feature>